<feature type="region of interest" description="Disordered" evidence="1">
    <location>
        <begin position="99"/>
        <end position="125"/>
    </location>
</feature>
<organism evidence="2 3">
    <name type="scientific">Exophiala aquamarina CBS 119918</name>
    <dbReference type="NCBI Taxonomy" id="1182545"/>
    <lineage>
        <taxon>Eukaryota</taxon>
        <taxon>Fungi</taxon>
        <taxon>Dikarya</taxon>
        <taxon>Ascomycota</taxon>
        <taxon>Pezizomycotina</taxon>
        <taxon>Eurotiomycetes</taxon>
        <taxon>Chaetothyriomycetidae</taxon>
        <taxon>Chaetothyriales</taxon>
        <taxon>Herpotrichiellaceae</taxon>
        <taxon>Exophiala</taxon>
    </lineage>
</organism>
<evidence type="ECO:0000256" key="1">
    <source>
        <dbReference type="SAM" id="MobiDB-lite"/>
    </source>
</evidence>
<proteinExistence type="predicted"/>
<dbReference type="AlphaFoldDB" id="A0A072PRE0"/>
<dbReference type="Proteomes" id="UP000027920">
    <property type="component" value="Unassembled WGS sequence"/>
</dbReference>
<keyword evidence="3" id="KW-1185">Reference proteome</keyword>
<sequence length="125" mass="14141">MVERRLLMLESYYATHDSKNQHWRLTNAPGLPFDEPLDNYEWFVPAHCIPALVDEVSRVISLMSLSGDQWRLIGVLIKGPGGLLRHQDGTRYRRALIEKVPRPKSNAPNVTRQSGAPGHGVYPGR</sequence>
<name>A0A072PRE0_9EURO</name>
<evidence type="ECO:0000313" key="3">
    <source>
        <dbReference type="Proteomes" id="UP000027920"/>
    </source>
</evidence>
<accession>A0A072PRE0</accession>
<comment type="caution">
    <text evidence="2">The sequence shown here is derived from an EMBL/GenBank/DDBJ whole genome shotgun (WGS) entry which is preliminary data.</text>
</comment>
<dbReference type="GeneID" id="25278399"/>
<dbReference type="OrthoDB" id="4148141at2759"/>
<dbReference type="HOGENOM" id="CLU_148783_0_0_1"/>
<dbReference type="VEuPathDB" id="FungiDB:A1O9_03465"/>
<evidence type="ECO:0000313" key="2">
    <source>
        <dbReference type="EMBL" id="KEF61893.1"/>
    </source>
</evidence>
<reference evidence="2 3" key="1">
    <citation type="submission" date="2013-03" db="EMBL/GenBank/DDBJ databases">
        <title>The Genome Sequence of Exophiala aquamarina CBS 119918.</title>
        <authorList>
            <consortium name="The Broad Institute Genomics Platform"/>
            <person name="Cuomo C."/>
            <person name="de Hoog S."/>
            <person name="Gorbushina A."/>
            <person name="Walker B."/>
            <person name="Young S.K."/>
            <person name="Zeng Q."/>
            <person name="Gargeya S."/>
            <person name="Fitzgerald M."/>
            <person name="Haas B."/>
            <person name="Abouelleil A."/>
            <person name="Allen A.W."/>
            <person name="Alvarado L."/>
            <person name="Arachchi H.M."/>
            <person name="Berlin A.M."/>
            <person name="Chapman S.B."/>
            <person name="Gainer-Dewar J."/>
            <person name="Goldberg J."/>
            <person name="Griggs A."/>
            <person name="Gujja S."/>
            <person name="Hansen M."/>
            <person name="Howarth C."/>
            <person name="Imamovic A."/>
            <person name="Ireland A."/>
            <person name="Larimer J."/>
            <person name="McCowan C."/>
            <person name="Murphy C."/>
            <person name="Pearson M."/>
            <person name="Poon T.W."/>
            <person name="Priest M."/>
            <person name="Roberts A."/>
            <person name="Saif S."/>
            <person name="Shea T."/>
            <person name="Sisk P."/>
            <person name="Sykes S."/>
            <person name="Wortman J."/>
            <person name="Nusbaum C."/>
            <person name="Birren B."/>
        </authorList>
    </citation>
    <scope>NUCLEOTIDE SEQUENCE [LARGE SCALE GENOMIC DNA]</scope>
    <source>
        <strain evidence="2 3">CBS 119918</strain>
    </source>
</reference>
<gene>
    <name evidence="2" type="ORF">A1O9_03465</name>
</gene>
<dbReference type="RefSeq" id="XP_013264483.1">
    <property type="nucleotide sequence ID" value="XM_013409029.1"/>
</dbReference>
<protein>
    <submittedName>
        <fullName evidence="2">Uncharacterized protein</fullName>
    </submittedName>
</protein>
<dbReference type="EMBL" id="AMGV01000002">
    <property type="protein sequence ID" value="KEF61893.1"/>
    <property type="molecule type" value="Genomic_DNA"/>
</dbReference>